<evidence type="ECO:0000313" key="3">
    <source>
        <dbReference type="Proteomes" id="UP000012174"/>
    </source>
</evidence>
<name>M7T565_EUTLA</name>
<dbReference type="HOGENOM" id="CLU_010732_0_0_1"/>
<feature type="region of interest" description="Disordered" evidence="1">
    <location>
        <begin position="312"/>
        <end position="623"/>
    </location>
</feature>
<evidence type="ECO:0000256" key="1">
    <source>
        <dbReference type="SAM" id="MobiDB-lite"/>
    </source>
</evidence>
<accession>M7T565</accession>
<feature type="compositionally biased region" description="Basic and acidic residues" evidence="1">
    <location>
        <begin position="656"/>
        <end position="678"/>
    </location>
</feature>
<gene>
    <name evidence="2" type="ORF">UCREL1_1210</name>
</gene>
<dbReference type="OMA" id="GPLYILQ"/>
<reference evidence="3" key="1">
    <citation type="journal article" date="2013" name="Genome Announc.">
        <title>Draft genome sequence of the grapevine dieback fungus Eutypa lata UCR-EL1.</title>
        <authorList>
            <person name="Blanco-Ulate B."/>
            <person name="Rolshausen P.E."/>
            <person name="Cantu D."/>
        </authorList>
    </citation>
    <scope>NUCLEOTIDE SEQUENCE [LARGE SCALE GENOMIC DNA]</scope>
    <source>
        <strain evidence="3">UCR-EL1</strain>
    </source>
</reference>
<feature type="compositionally biased region" description="Basic and acidic residues" evidence="1">
    <location>
        <begin position="34"/>
        <end position="47"/>
    </location>
</feature>
<dbReference type="EMBL" id="KB705590">
    <property type="protein sequence ID" value="EMR71752.1"/>
    <property type="molecule type" value="Genomic_DNA"/>
</dbReference>
<organism evidence="2 3">
    <name type="scientific">Eutypa lata (strain UCR-EL1)</name>
    <name type="common">Grapevine dieback disease fungus</name>
    <name type="synonym">Eutypa armeniacae</name>
    <dbReference type="NCBI Taxonomy" id="1287681"/>
    <lineage>
        <taxon>Eukaryota</taxon>
        <taxon>Fungi</taxon>
        <taxon>Dikarya</taxon>
        <taxon>Ascomycota</taxon>
        <taxon>Pezizomycotina</taxon>
        <taxon>Sordariomycetes</taxon>
        <taxon>Xylariomycetidae</taxon>
        <taxon>Xylariales</taxon>
        <taxon>Diatrypaceae</taxon>
        <taxon>Eutypa</taxon>
    </lineage>
</organism>
<dbReference type="eggNOG" id="ENOG502S1K8">
    <property type="taxonomic scope" value="Eukaryota"/>
</dbReference>
<feature type="compositionally biased region" description="Polar residues" evidence="1">
    <location>
        <begin position="594"/>
        <end position="614"/>
    </location>
</feature>
<dbReference type="KEGG" id="ela:UCREL1_1210"/>
<feature type="region of interest" description="Disordered" evidence="1">
    <location>
        <begin position="642"/>
        <end position="678"/>
    </location>
</feature>
<feature type="compositionally biased region" description="Polar residues" evidence="1">
    <location>
        <begin position="567"/>
        <end position="583"/>
    </location>
</feature>
<dbReference type="OrthoDB" id="5389734at2759"/>
<dbReference type="AlphaFoldDB" id="M7T565"/>
<sequence>MAASAGLPLSFHYDEDNSILLSDSEEDEIPIASSRHDRKQEADAMQKKTQEAAANVPLHPIPAMQPAFAESLIEATNNSALQKPKLRFGNPKERRAHLLEGAKDAKLHGELWRFRPSQKYHELWKLMAQISFGVYLLLNGIANSNEQVVSILQEHIDELDEFLETTMEDIKLAIEDVTERTDLLRLPMKNMATFEKMLEDRNFRLQIVTGNEKIEHIISRTRTALDEANGDIAEGVRATKEFAVYLDDQKDRPWRQHRPDVFEIFDAMKGNAEGWWRAFDELQENAANLDTLLTALGQMVAEIDQRAGEFSVAPYSDPFSDPSDPRRSKDHSSRSAQPSSRRSNSGVRPTRSNTQSSQQSSSSARESLPVFLSLGSDGQESDTEEDHQQGSRSRLGQITEAGHEEDEPSHDEGLFILQPRTYTPKPPEPLPSPMVHNHPDPEPESEDDDEYDDEVEVEVEEEVEAQEEQELPKRTSLRQRVSLKGGNPPERIQVPPRHVPILQRPSPHRTPSSLHGQDSAYGSAVEVRSAHPAAAGPYADFAPPAIPPNTIPSPLSDQQFFRPVQASPHSPLQQRPWTSGTTTVPPPRPHTSHTRNQPSRMGMSTLSNVSTMNPETGKKVKKKRSAFGWLKKAFTLDEEERAEFEARKHQQMHNPYYEHRSPKYLDGKRIDDYGSRRH</sequence>
<proteinExistence type="predicted"/>
<dbReference type="Proteomes" id="UP000012174">
    <property type="component" value="Unassembled WGS sequence"/>
</dbReference>
<feature type="compositionally biased region" description="Acidic residues" evidence="1">
    <location>
        <begin position="442"/>
        <end position="469"/>
    </location>
</feature>
<feature type="compositionally biased region" description="Low complexity" evidence="1">
    <location>
        <begin position="334"/>
        <end position="345"/>
    </location>
</feature>
<feature type="compositionally biased region" description="Basic and acidic residues" evidence="1">
    <location>
        <begin position="323"/>
        <end position="333"/>
    </location>
</feature>
<protein>
    <submittedName>
        <fullName evidence="2">Uncharacterized protein</fullName>
    </submittedName>
</protein>
<feature type="region of interest" description="Disordered" evidence="1">
    <location>
        <begin position="22"/>
        <end position="47"/>
    </location>
</feature>
<evidence type="ECO:0000313" key="2">
    <source>
        <dbReference type="EMBL" id="EMR71752.1"/>
    </source>
</evidence>
<keyword evidence="3" id="KW-1185">Reference proteome</keyword>